<dbReference type="OrthoDB" id="9783597at2"/>
<sequence length="175" mass="20371">MFENSSKESAIQKLLILYIFKSIDFGLTNSQLTQIIMETELMNYFLFKQYIAELTENALVTEDSNSNNQRYNITTKGMQTLNYFISRIPYATREKIDFYLLQSKDRLVKDTQIKSNFKKISEHEYAVELSVIENNASLIDLSISLPSNKQARLICENWKKNANSLYGDILQLLIK</sequence>
<gene>
    <name evidence="1" type="ORF">EAL2_c15990</name>
</gene>
<dbReference type="Pfam" id="PF14277">
    <property type="entry name" value="DUF4364"/>
    <property type="match status" value="1"/>
</dbReference>
<protein>
    <recommendedName>
        <fullName evidence="3">DUF4364 family protein</fullName>
    </recommendedName>
</protein>
<dbReference type="Gene3D" id="1.10.10.10">
    <property type="entry name" value="Winged helix-like DNA-binding domain superfamily/Winged helix DNA-binding domain"/>
    <property type="match status" value="1"/>
</dbReference>
<dbReference type="RefSeq" id="WP_025435871.1">
    <property type="nucleotide sequence ID" value="NZ_CP007452.1"/>
</dbReference>
<proteinExistence type="predicted"/>
<dbReference type="eggNOG" id="COG3432">
    <property type="taxonomic scope" value="Bacteria"/>
</dbReference>
<dbReference type="PATRIC" id="fig|1286171.3.peg.1550"/>
<dbReference type="HOGENOM" id="CLU_103675_1_0_9"/>
<accession>W8T556</accession>
<dbReference type="InterPro" id="IPR036388">
    <property type="entry name" value="WH-like_DNA-bd_sf"/>
</dbReference>
<dbReference type="EMBL" id="CP007452">
    <property type="protein sequence ID" value="AHM56894.1"/>
    <property type="molecule type" value="Genomic_DNA"/>
</dbReference>
<dbReference type="Proteomes" id="UP000019591">
    <property type="component" value="Chromosome"/>
</dbReference>
<dbReference type="AlphaFoldDB" id="W8T556"/>
<organism evidence="1 2">
    <name type="scientific">Peptoclostridium acidaminophilum DSM 3953</name>
    <dbReference type="NCBI Taxonomy" id="1286171"/>
    <lineage>
        <taxon>Bacteria</taxon>
        <taxon>Bacillati</taxon>
        <taxon>Bacillota</taxon>
        <taxon>Clostridia</taxon>
        <taxon>Peptostreptococcales</taxon>
        <taxon>Peptoclostridiaceae</taxon>
        <taxon>Peptoclostridium</taxon>
    </lineage>
</organism>
<keyword evidence="2" id="KW-1185">Reference proteome</keyword>
<dbReference type="InterPro" id="IPR025374">
    <property type="entry name" value="DUF4364"/>
</dbReference>
<evidence type="ECO:0000313" key="1">
    <source>
        <dbReference type="EMBL" id="AHM56894.1"/>
    </source>
</evidence>
<name>W8T556_PEPAC</name>
<evidence type="ECO:0000313" key="2">
    <source>
        <dbReference type="Proteomes" id="UP000019591"/>
    </source>
</evidence>
<evidence type="ECO:0008006" key="3">
    <source>
        <dbReference type="Google" id="ProtNLM"/>
    </source>
</evidence>
<dbReference type="KEGG" id="eac:EAL2_c15990"/>
<reference evidence="1 2" key="1">
    <citation type="journal article" date="2014" name="Genome Announc.">
        <title>Complete Genome Sequence of Amino Acid-Utilizing Eubacterium acidaminophilum al-2 (DSM 3953).</title>
        <authorList>
            <person name="Poehlein A."/>
            <person name="Andreesen J.R."/>
            <person name="Daniel R."/>
        </authorList>
    </citation>
    <scope>NUCLEOTIDE SEQUENCE [LARGE SCALE GENOMIC DNA]</scope>
    <source>
        <strain evidence="1 2">DSM 3953</strain>
    </source>
</reference>
<dbReference type="STRING" id="1286171.EAL2_c15990"/>